<evidence type="ECO:0000256" key="7">
    <source>
        <dbReference type="ARBA" id="ARBA00023002"/>
    </source>
</evidence>
<accession>A0A0J8B5T7</accession>
<dbReference type="Gramene" id="KMS95258">
    <property type="protein sequence ID" value="KMS95258"/>
    <property type="gene ID" value="BVRB_010530"/>
</dbReference>
<name>A0A0J8B5T7_BETVV</name>
<feature type="transmembrane region" description="Helical" evidence="13">
    <location>
        <begin position="6"/>
        <end position="26"/>
    </location>
</feature>
<dbReference type="GO" id="GO:0016705">
    <property type="term" value="F:oxidoreductase activity, acting on paired donors, with incorporation or reduction of molecular oxygen"/>
    <property type="evidence" value="ECO:0007669"/>
    <property type="project" value="InterPro"/>
</dbReference>
<organism evidence="14 15">
    <name type="scientific">Beta vulgaris subsp. vulgaris</name>
    <name type="common">Beet</name>
    <dbReference type="NCBI Taxonomy" id="3555"/>
    <lineage>
        <taxon>Eukaryota</taxon>
        <taxon>Viridiplantae</taxon>
        <taxon>Streptophyta</taxon>
        <taxon>Embryophyta</taxon>
        <taxon>Tracheophyta</taxon>
        <taxon>Spermatophyta</taxon>
        <taxon>Magnoliopsida</taxon>
        <taxon>eudicotyledons</taxon>
        <taxon>Gunneridae</taxon>
        <taxon>Pentapetalae</taxon>
        <taxon>Caryophyllales</taxon>
        <taxon>Chenopodiaceae</taxon>
        <taxon>Betoideae</taxon>
        <taxon>Beta</taxon>
    </lineage>
</organism>
<evidence type="ECO:0000256" key="9">
    <source>
        <dbReference type="ARBA" id="ARBA00023033"/>
    </source>
</evidence>
<evidence type="ECO:0000256" key="11">
    <source>
        <dbReference type="PIRSR" id="PIRSR602401-1"/>
    </source>
</evidence>
<proteinExistence type="inferred from homology"/>
<dbReference type="AlphaFoldDB" id="A0A0J8B5T7"/>
<dbReference type="EMBL" id="KQ090498">
    <property type="protein sequence ID" value="KMS95258.1"/>
    <property type="molecule type" value="Genomic_DNA"/>
</dbReference>
<comment type="subcellular location">
    <subcellularLocation>
        <location evidence="1">Membrane</location>
    </subcellularLocation>
</comment>
<evidence type="ECO:0000256" key="1">
    <source>
        <dbReference type="ARBA" id="ARBA00004370"/>
    </source>
</evidence>
<dbReference type="InterPro" id="IPR036396">
    <property type="entry name" value="Cyt_P450_sf"/>
</dbReference>
<keyword evidence="10 13" id="KW-0472">Membrane</keyword>
<dbReference type="InterPro" id="IPR050665">
    <property type="entry name" value="Cytochrome_P450_Monooxygen"/>
</dbReference>
<evidence type="ECO:0000256" key="4">
    <source>
        <dbReference type="ARBA" id="ARBA00022692"/>
    </source>
</evidence>
<dbReference type="GO" id="GO:0016020">
    <property type="term" value="C:membrane"/>
    <property type="evidence" value="ECO:0007669"/>
    <property type="project" value="UniProtKB-SubCell"/>
</dbReference>
<feature type="binding site" description="axial binding residue" evidence="11">
    <location>
        <position position="457"/>
    </location>
    <ligand>
        <name>heme</name>
        <dbReference type="ChEBI" id="CHEBI:30413"/>
    </ligand>
    <ligandPart>
        <name>Fe</name>
        <dbReference type="ChEBI" id="CHEBI:18248"/>
    </ligandPart>
</feature>
<evidence type="ECO:0000256" key="2">
    <source>
        <dbReference type="ARBA" id="ARBA00010617"/>
    </source>
</evidence>
<dbReference type="InterPro" id="IPR001128">
    <property type="entry name" value="Cyt_P450"/>
</dbReference>
<dbReference type="ExpressionAtlas" id="A0A0J8B5T7">
    <property type="expression patterns" value="baseline and differential"/>
</dbReference>
<keyword evidence="3 11" id="KW-0349">Heme</keyword>
<dbReference type="PRINTS" id="PR00385">
    <property type="entry name" value="P450"/>
</dbReference>
<evidence type="ECO:0000256" key="10">
    <source>
        <dbReference type="ARBA" id="ARBA00023136"/>
    </source>
</evidence>
<protein>
    <recommendedName>
        <fullName evidence="16">Cytochrome P450</fullName>
    </recommendedName>
</protein>
<evidence type="ECO:0000256" key="3">
    <source>
        <dbReference type="ARBA" id="ARBA00022617"/>
    </source>
</evidence>
<dbReference type="Proteomes" id="UP000035740">
    <property type="component" value="Unassembled WGS sequence"/>
</dbReference>
<dbReference type="Gene3D" id="1.10.630.10">
    <property type="entry name" value="Cytochrome P450"/>
    <property type="match status" value="1"/>
</dbReference>
<dbReference type="GO" id="GO:0020037">
    <property type="term" value="F:heme binding"/>
    <property type="evidence" value="ECO:0007669"/>
    <property type="project" value="InterPro"/>
</dbReference>
<evidence type="ECO:0000313" key="15">
    <source>
        <dbReference type="Proteomes" id="UP000035740"/>
    </source>
</evidence>
<sequence>MEALHLFTGVVIIIIILKLTHTILWVPWKIQRHFRNQGIVGPTYHPIVGNTAEIRRMYVEAQSKPMKTGTDDPILNHNITHRVMPFYNKWSAQYGKTFLYWFGPKPMLALADPQMIKEVLMNTSGSFKKLKYNPLAKMLFGEGLVGLEGDQWAFHRRIANQAFNMERVKSWIPEIVASTESTLNKWEETRESQDELELELHQELHSLSADIISRIAFGSSYKEGKRIFELQEKQMHLVSIALRSIYIPGFRFLPTMRNKERWRLDKETRDSIKLLILKNSEAVKKQNNLLSLLMSTTEYENGKERRLNINEVIEECKTFYFAGKETTANLLTWALILLSSHQEWQTRAREEVVRVCGVDGLPTPDKINHFKLINMILNETLRLYPPAVMMKRRTSKEVKLGDLNIPAETQLYLAMTDVHHDVNIWGDDADNFNPMRFSEPRKHLAAFFPFSLGPRVCVGQNFAMMESRIVLAMIIQQYKFMLSPRYVHAPMQLMTLQPQHGAHILLQKIC</sequence>
<gene>
    <name evidence="14" type="ORF">BVRB_010530</name>
</gene>
<keyword evidence="8 11" id="KW-0408">Iron</keyword>
<evidence type="ECO:0000256" key="8">
    <source>
        <dbReference type="ARBA" id="ARBA00023004"/>
    </source>
</evidence>
<dbReference type="InterPro" id="IPR017972">
    <property type="entry name" value="Cyt_P450_CS"/>
</dbReference>
<comment type="similarity">
    <text evidence="2 12">Belongs to the cytochrome P450 family.</text>
</comment>
<dbReference type="OMA" id="QQMHLFS"/>
<evidence type="ECO:0000256" key="12">
    <source>
        <dbReference type="RuleBase" id="RU000461"/>
    </source>
</evidence>
<dbReference type="SUPFAM" id="SSF48264">
    <property type="entry name" value="Cytochrome P450"/>
    <property type="match status" value="1"/>
</dbReference>
<comment type="cofactor">
    <cofactor evidence="11">
        <name>heme</name>
        <dbReference type="ChEBI" id="CHEBI:30413"/>
    </cofactor>
</comment>
<evidence type="ECO:0000313" key="14">
    <source>
        <dbReference type="EMBL" id="KMS95258.1"/>
    </source>
</evidence>
<dbReference type="FunFam" id="1.10.630.10:FF:000029">
    <property type="entry name" value="Cytochrome P450 734A1"/>
    <property type="match status" value="1"/>
</dbReference>
<keyword evidence="7 12" id="KW-0560">Oxidoreductase</keyword>
<dbReference type="InterPro" id="IPR002401">
    <property type="entry name" value="Cyt_P450_E_grp-I"/>
</dbReference>
<evidence type="ECO:0008006" key="16">
    <source>
        <dbReference type="Google" id="ProtNLM"/>
    </source>
</evidence>
<dbReference type="GO" id="GO:0004497">
    <property type="term" value="F:monooxygenase activity"/>
    <property type="evidence" value="ECO:0007669"/>
    <property type="project" value="UniProtKB-KW"/>
</dbReference>
<keyword evidence="9 12" id="KW-0503">Monooxygenase</keyword>
<reference evidence="14 15" key="1">
    <citation type="journal article" date="2014" name="Nature">
        <title>The genome of the recently domesticated crop plant sugar beet (Beta vulgaris).</title>
        <authorList>
            <person name="Dohm J.C."/>
            <person name="Minoche A.E."/>
            <person name="Holtgrawe D."/>
            <person name="Capella-Gutierrez S."/>
            <person name="Zakrzewski F."/>
            <person name="Tafer H."/>
            <person name="Rupp O."/>
            <person name="Sorensen T.R."/>
            <person name="Stracke R."/>
            <person name="Reinhardt R."/>
            <person name="Goesmann A."/>
            <person name="Kraft T."/>
            <person name="Schulz B."/>
            <person name="Stadler P.F."/>
            <person name="Schmidt T."/>
            <person name="Gabaldon T."/>
            <person name="Lehrach H."/>
            <person name="Weisshaar B."/>
            <person name="Himmelbauer H."/>
        </authorList>
    </citation>
    <scope>NUCLEOTIDE SEQUENCE [LARGE SCALE GENOMIC DNA]</scope>
    <source>
        <tissue evidence="14">Taproot</tissue>
    </source>
</reference>
<evidence type="ECO:0000256" key="6">
    <source>
        <dbReference type="ARBA" id="ARBA00022989"/>
    </source>
</evidence>
<evidence type="ECO:0000256" key="13">
    <source>
        <dbReference type="SAM" id="Phobius"/>
    </source>
</evidence>
<keyword evidence="15" id="KW-1185">Reference proteome</keyword>
<keyword evidence="4 13" id="KW-0812">Transmembrane</keyword>
<dbReference type="PANTHER" id="PTHR24282">
    <property type="entry name" value="CYTOCHROME P450 FAMILY MEMBER"/>
    <property type="match status" value="1"/>
</dbReference>
<keyword evidence="5 11" id="KW-0479">Metal-binding</keyword>
<dbReference type="Pfam" id="PF00067">
    <property type="entry name" value="p450"/>
    <property type="match status" value="1"/>
</dbReference>
<evidence type="ECO:0000256" key="5">
    <source>
        <dbReference type="ARBA" id="ARBA00022723"/>
    </source>
</evidence>
<dbReference type="PROSITE" id="PS00086">
    <property type="entry name" value="CYTOCHROME_P450"/>
    <property type="match status" value="1"/>
</dbReference>
<dbReference type="PRINTS" id="PR00463">
    <property type="entry name" value="EP450I"/>
</dbReference>
<dbReference type="PANTHER" id="PTHR24282:SF211">
    <property type="entry name" value="CYTOCHROME P450-RELATED"/>
    <property type="match status" value="1"/>
</dbReference>
<keyword evidence="6 13" id="KW-1133">Transmembrane helix</keyword>
<dbReference type="GO" id="GO:0005506">
    <property type="term" value="F:iron ion binding"/>
    <property type="evidence" value="ECO:0007669"/>
    <property type="project" value="InterPro"/>
</dbReference>
<dbReference type="OrthoDB" id="1470350at2759"/>